<feature type="signal peptide" evidence="5">
    <location>
        <begin position="1"/>
        <end position="25"/>
    </location>
</feature>
<name>A0ABT4TF50_9ACTN</name>
<dbReference type="InterPro" id="IPR002491">
    <property type="entry name" value="ABC_transptr_periplasmic_BD"/>
</dbReference>
<feature type="domain" description="Fe/B12 periplasmic-binding" evidence="6">
    <location>
        <begin position="64"/>
        <end position="340"/>
    </location>
</feature>
<evidence type="ECO:0000259" key="6">
    <source>
        <dbReference type="PROSITE" id="PS50983"/>
    </source>
</evidence>
<evidence type="ECO:0000256" key="3">
    <source>
        <dbReference type="ARBA" id="ARBA00022448"/>
    </source>
</evidence>
<comment type="subcellular location">
    <subcellularLocation>
        <location evidence="1">Cell envelope</location>
    </subcellularLocation>
</comment>
<proteinExistence type="inferred from homology"/>
<dbReference type="CDD" id="cd01146">
    <property type="entry name" value="FhuD"/>
    <property type="match status" value="1"/>
</dbReference>
<dbReference type="PROSITE" id="PS51257">
    <property type="entry name" value="PROKAR_LIPOPROTEIN"/>
    <property type="match status" value="1"/>
</dbReference>
<comment type="similarity">
    <text evidence="2">Belongs to the bacterial solute-binding protein 8 family.</text>
</comment>
<dbReference type="EMBL" id="JAQFWP010000002">
    <property type="protein sequence ID" value="MDA2803328.1"/>
    <property type="molecule type" value="Genomic_DNA"/>
</dbReference>
<evidence type="ECO:0000256" key="4">
    <source>
        <dbReference type="ARBA" id="ARBA00022729"/>
    </source>
</evidence>
<protein>
    <submittedName>
        <fullName evidence="7">Iron-siderophore ABC transporter substrate-binding protein</fullName>
    </submittedName>
</protein>
<reference evidence="7" key="1">
    <citation type="submission" date="2023-01" db="EMBL/GenBank/DDBJ databases">
        <title>Draft genome sequence of Nocardiopsis sp. LSu2-4 isolated from halophytes.</title>
        <authorList>
            <person name="Duangmal K."/>
            <person name="Chantavorakit T."/>
        </authorList>
    </citation>
    <scope>NUCLEOTIDE SEQUENCE</scope>
    <source>
        <strain evidence="7">LSu2-4</strain>
    </source>
</reference>
<gene>
    <name evidence="7" type="ORF">O4U47_02285</name>
</gene>
<evidence type="ECO:0000256" key="5">
    <source>
        <dbReference type="SAM" id="SignalP"/>
    </source>
</evidence>
<comment type="caution">
    <text evidence="7">The sequence shown here is derived from an EMBL/GenBank/DDBJ whole genome shotgun (WGS) entry which is preliminary data.</text>
</comment>
<keyword evidence="4 5" id="KW-0732">Signal</keyword>
<evidence type="ECO:0000313" key="8">
    <source>
        <dbReference type="Proteomes" id="UP001165685"/>
    </source>
</evidence>
<evidence type="ECO:0000256" key="2">
    <source>
        <dbReference type="ARBA" id="ARBA00008814"/>
    </source>
</evidence>
<feature type="chain" id="PRO_5047019566" evidence="5">
    <location>
        <begin position="26"/>
        <end position="344"/>
    </location>
</feature>
<evidence type="ECO:0000313" key="7">
    <source>
        <dbReference type="EMBL" id="MDA2803328.1"/>
    </source>
</evidence>
<keyword evidence="8" id="KW-1185">Reference proteome</keyword>
<organism evidence="7 8">
    <name type="scientific">Nocardiopsis suaedae</name>
    <dbReference type="NCBI Taxonomy" id="3018444"/>
    <lineage>
        <taxon>Bacteria</taxon>
        <taxon>Bacillati</taxon>
        <taxon>Actinomycetota</taxon>
        <taxon>Actinomycetes</taxon>
        <taxon>Streptosporangiales</taxon>
        <taxon>Nocardiopsidaceae</taxon>
        <taxon>Nocardiopsis</taxon>
    </lineage>
</organism>
<dbReference type="PANTHER" id="PTHR30532:SF24">
    <property type="entry name" value="FERRIC ENTEROBACTIN-BINDING PERIPLASMIC PROTEIN FEPB"/>
    <property type="match status" value="1"/>
</dbReference>
<dbReference type="InterPro" id="IPR051313">
    <property type="entry name" value="Bact_iron-sidero_bind"/>
</dbReference>
<dbReference type="PROSITE" id="PS50983">
    <property type="entry name" value="FE_B12_PBP"/>
    <property type="match status" value="1"/>
</dbReference>
<dbReference type="Proteomes" id="UP001165685">
    <property type="component" value="Unassembled WGS sequence"/>
</dbReference>
<sequence>MAATPSRRAGLTARAAALAAATALAATACTSGTAAPEAEGGGDWEPVTIEHAHGTTEITAEPQRIVTVGWSDEAALLELGIVPVGMAESTYAGDEDGYLPWDLDKIEELGGEKPELFNTDDGIPVEEVAALEPDLILGVQSGMEEDEYEQLSGVAPTIAYLDQPWMTSWQDEVRTIGEAVGRPDEADEVVAGTESYLNGLVEEHPEFEGASFAAGTLMPDTGELGFYINGDPRNALLEQLGLTPAPFLEDIDAEKDAFYGTMSQENAEDIDADVLVMWFNSPEDRESLEDSGVFGRVRAVKDGGFIGYEDRTESMAISSPNPLSIPWVMDGVAEDLSTAVEGEA</sequence>
<dbReference type="PANTHER" id="PTHR30532">
    <property type="entry name" value="IRON III DICITRATE-BINDING PERIPLASMIC PROTEIN"/>
    <property type="match status" value="1"/>
</dbReference>
<dbReference type="SUPFAM" id="SSF53807">
    <property type="entry name" value="Helical backbone' metal receptor"/>
    <property type="match status" value="1"/>
</dbReference>
<accession>A0ABT4TF50</accession>
<dbReference type="RefSeq" id="WP_270675677.1">
    <property type="nucleotide sequence ID" value="NZ_JAQFWP010000002.1"/>
</dbReference>
<dbReference type="Pfam" id="PF01497">
    <property type="entry name" value="Peripla_BP_2"/>
    <property type="match status" value="1"/>
</dbReference>
<evidence type="ECO:0000256" key="1">
    <source>
        <dbReference type="ARBA" id="ARBA00004196"/>
    </source>
</evidence>
<dbReference type="Gene3D" id="3.40.50.1980">
    <property type="entry name" value="Nitrogenase molybdenum iron protein domain"/>
    <property type="match status" value="2"/>
</dbReference>
<keyword evidence="3" id="KW-0813">Transport</keyword>